<evidence type="ECO:0000313" key="2">
    <source>
        <dbReference type="Proteomes" id="UP001206925"/>
    </source>
</evidence>
<dbReference type="Proteomes" id="UP001206925">
    <property type="component" value="Unassembled WGS sequence"/>
</dbReference>
<sequence length="164" mass="19861">MVISVGDHGRRWWKIPAEEVPMVWLWWIWPNNNQVSISIDFITTTIPIFFINPFHCPPQTHFPTFHSRGRGRRSLKCDTGRQQTLQYQQLIQNVQLLQEQDEFEQREWDLMAKFQLMIEESKPYIKIVQMRTQARMMQHQQHHGCRYTSERHNAIPQVANYWIK</sequence>
<keyword evidence="2" id="KW-1185">Reference proteome</keyword>
<dbReference type="EMBL" id="JAMZMK010010076">
    <property type="protein sequence ID" value="KAI7733154.1"/>
    <property type="molecule type" value="Genomic_DNA"/>
</dbReference>
<evidence type="ECO:0000313" key="1">
    <source>
        <dbReference type="EMBL" id="KAI7733154.1"/>
    </source>
</evidence>
<comment type="caution">
    <text evidence="1">The sequence shown here is derived from an EMBL/GenBank/DDBJ whole genome shotgun (WGS) entry which is preliminary data.</text>
</comment>
<proteinExistence type="predicted"/>
<name>A0AAD5C1J0_AMBAR</name>
<gene>
    <name evidence="1" type="ORF">M8C21_021876</name>
</gene>
<reference evidence="1" key="1">
    <citation type="submission" date="2022-06" db="EMBL/GenBank/DDBJ databases">
        <title>Uncovering the hologenomic basis of an extraordinary plant invasion.</title>
        <authorList>
            <person name="Bieker V.C."/>
            <person name="Martin M.D."/>
            <person name="Gilbert T."/>
            <person name="Hodgins K."/>
            <person name="Battlay P."/>
            <person name="Petersen B."/>
            <person name="Wilson J."/>
        </authorList>
    </citation>
    <scope>NUCLEOTIDE SEQUENCE</scope>
    <source>
        <strain evidence="1">AA19_3_7</strain>
        <tissue evidence="1">Leaf</tissue>
    </source>
</reference>
<accession>A0AAD5C1J0</accession>
<organism evidence="1 2">
    <name type="scientific">Ambrosia artemisiifolia</name>
    <name type="common">Common ragweed</name>
    <dbReference type="NCBI Taxonomy" id="4212"/>
    <lineage>
        <taxon>Eukaryota</taxon>
        <taxon>Viridiplantae</taxon>
        <taxon>Streptophyta</taxon>
        <taxon>Embryophyta</taxon>
        <taxon>Tracheophyta</taxon>
        <taxon>Spermatophyta</taxon>
        <taxon>Magnoliopsida</taxon>
        <taxon>eudicotyledons</taxon>
        <taxon>Gunneridae</taxon>
        <taxon>Pentapetalae</taxon>
        <taxon>asterids</taxon>
        <taxon>campanulids</taxon>
        <taxon>Asterales</taxon>
        <taxon>Asteraceae</taxon>
        <taxon>Asteroideae</taxon>
        <taxon>Heliantheae alliance</taxon>
        <taxon>Heliantheae</taxon>
        <taxon>Ambrosia</taxon>
    </lineage>
</organism>
<protein>
    <submittedName>
        <fullName evidence="1">Uncharacterized protein</fullName>
    </submittedName>
</protein>
<dbReference type="AlphaFoldDB" id="A0AAD5C1J0"/>